<organism evidence="2">
    <name type="scientific">Spodoptera frugiperda</name>
    <name type="common">Fall armyworm</name>
    <dbReference type="NCBI Taxonomy" id="7108"/>
    <lineage>
        <taxon>Eukaryota</taxon>
        <taxon>Metazoa</taxon>
        <taxon>Ecdysozoa</taxon>
        <taxon>Arthropoda</taxon>
        <taxon>Hexapoda</taxon>
        <taxon>Insecta</taxon>
        <taxon>Pterygota</taxon>
        <taxon>Neoptera</taxon>
        <taxon>Endopterygota</taxon>
        <taxon>Lepidoptera</taxon>
        <taxon>Glossata</taxon>
        <taxon>Ditrysia</taxon>
        <taxon>Noctuoidea</taxon>
        <taxon>Noctuidae</taxon>
        <taxon>Amphipyrinae</taxon>
        <taxon>Spodoptera</taxon>
    </lineage>
</organism>
<feature type="transmembrane region" description="Helical" evidence="1">
    <location>
        <begin position="96"/>
        <end position="126"/>
    </location>
</feature>
<keyword evidence="1" id="KW-0472">Membrane</keyword>
<reference evidence="2" key="1">
    <citation type="submission" date="2016-07" db="EMBL/GenBank/DDBJ databases">
        <authorList>
            <person name="Bretaudeau A."/>
        </authorList>
    </citation>
    <scope>NUCLEOTIDE SEQUENCE</scope>
    <source>
        <strain evidence="2">Rice</strain>
        <tissue evidence="2">Whole body</tissue>
    </source>
</reference>
<gene>
    <name evidence="2" type="ORF">SFRICE_007207</name>
</gene>
<protein>
    <submittedName>
        <fullName evidence="2">SFRICE_007207</fullName>
    </submittedName>
</protein>
<evidence type="ECO:0000256" key="1">
    <source>
        <dbReference type="SAM" id="Phobius"/>
    </source>
</evidence>
<name>A0A2H1V930_SPOFR</name>
<proteinExistence type="predicted"/>
<keyword evidence="1" id="KW-1133">Transmembrane helix</keyword>
<dbReference type="EMBL" id="ODYU01001292">
    <property type="protein sequence ID" value="SOQ37306.1"/>
    <property type="molecule type" value="Genomic_DNA"/>
</dbReference>
<sequence length="320" mass="36095">MIYSIYENIFKSQKSKSRLHLLGLLRRLLTLSGLHSVASFALTCGRCDQPSFITSLLFLTLPYTKIFSSVKLTFSSSLLSLAASSISGLDFLGPPVLCMLGLLFCGLFVGSTTLLTFITIPILLFLTGVNHPMTSPAFGEARGTVRLKDQIKTTPFLLLIFEPEPRYSLGSPQLRSKQSQTVIEQTDYLMVSNRRRLWTLETPEEFQVYKCVASVLVRNLRVVRESGIGKIGKWGRCLFLKVASFDILGRKVLEWRRPPTKWTDDLIKVARSRWMQFYQNVLSEVVDSFFWDKPASTSQIRCNSCAPGSTVDTTMKTPEH</sequence>
<evidence type="ECO:0000313" key="2">
    <source>
        <dbReference type="EMBL" id="SOQ37306.1"/>
    </source>
</evidence>
<dbReference type="AlphaFoldDB" id="A0A2H1V930"/>
<accession>A0A2H1V930</accession>
<keyword evidence="1" id="KW-0812">Transmembrane</keyword>